<dbReference type="Proteomes" id="UP000825729">
    <property type="component" value="Unassembled WGS sequence"/>
</dbReference>
<organism evidence="6 7">
    <name type="scientific">Aristolochia fimbriata</name>
    <name type="common">White veined hardy Dutchman's pipe vine</name>
    <dbReference type="NCBI Taxonomy" id="158543"/>
    <lineage>
        <taxon>Eukaryota</taxon>
        <taxon>Viridiplantae</taxon>
        <taxon>Streptophyta</taxon>
        <taxon>Embryophyta</taxon>
        <taxon>Tracheophyta</taxon>
        <taxon>Spermatophyta</taxon>
        <taxon>Magnoliopsida</taxon>
        <taxon>Magnoliidae</taxon>
        <taxon>Piperales</taxon>
        <taxon>Aristolochiaceae</taxon>
        <taxon>Aristolochia</taxon>
    </lineage>
</organism>
<protein>
    <recommendedName>
        <fullName evidence="5">Zinc finger PHD-type domain-containing protein</fullName>
    </recommendedName>
</protein>
<sequence length="683" mass="76918">MGSDHLEMTMNPSNGGGRKRKRGERVFGFTSFCHPGHPAHFDDSSSFQQNMQTLLRFGHVEDTLMKTWSFLLELCHQPALHLSLFVVEEPFEKSTHLHCHHCRSVGWGHHMICNRKYHLVVPSKETEPSKPTQKQSLLEVGGHLMHGVFHGNGFGHLLCINGFEMGSGMVTGSQIMDLWDRICSGLRARKVSLTDKAKKKGMELRLIHGLGYGEPWFGRWGYGFERGTYGVTQAMHHNAMEALRTIPMSTIIHHLGSTSSTSSSSPGILNVFSRYEAVSGYTLRTLGHLFRFMLELKIRLPLEPPATAGRREGTGGGGGCRWSSKRVETATRVIVESLKRAKPRWVSRQEVRDVARVSVGDTGLLDFVLKSLGNRVIGKYMVRRALNPATKVLEYCLEDISDLLHPSPGNSYNFNNYEIRTKSSSTAFNINRTQILKDIYQLYRYLFRNRVLGLNDDDGLLAGIQEAARVILDGKHLAKEYYYYKYLLTDPPRQTGIVFGDENHLIKLLCSVWLIDDQEEEEGANSSHQYEVLPPHEVIVIPVHATIKELKAQVERSFRETYWSLRTFVAEWVVEMEGAGDSDLVCGLVDYSGGRVVVAGRNAEKATLMYEGGEEEEEEGGYKGRVVDCHCGAMEDDGEALIACYVCDVWQHNRCVRVAENVSQVFICSRCESSIFAFSQILN</sequence>
<dbReference type="EMBL" id="JAINDJ010000002">
    <property type="protein sequence ID" value="KAG9457670.1"/>
    <property type="molecule type" value="Genomic_DNA"/>
</dbReference>
<dbReference type="PANTHER" id="PTHR46201">
    <property type="entry name" value="PHD FINGER PROTEIN MALE MEIOCYTE DEATH 1-RELATED"/>
    <property type="match status" value="1"/>
</dbReference>
<dbReference type="PROSITE" id="PS01359">
    <property type="entry name" value="ZF_PHD_1"/>
    <property type="match status" value="1"/>
</dbReference>
<dbReference type="Gene3D" id="3.30.40.10">
    <property type="entry name" value="Zinc/RING finger domain, C3HC4 (zinc finger)"/>
    <property type="match status" value="1"/>
</dbReference>
<keyword evidence="7" id="KW-1185">Reference proteome</keyword>
<evidence type="ECO:0000313" key="6">
    <source>
        <dbReference type="EMBL" id="KAG9457670.1"/>
    </source>
</evidence>
<dbReference type="InterPro" id="IPR011011">
    <property type="entry name" value="Znf_FYVE_PHD"/>
</dbReference>
<dbReference type="InterPro" id="IPR001965">
    <property type="entry name" value="Znf_PHD"/>
</dbReference>
<accession>A0AAV7F930</accession>
<feature type="region of interest" description="Disordered" evidence="4">
    <location>
        <begin position="1"/>
        <end position="21"/>
    </location>
</feature>
<evidence type="ECO:0000259" key="5">
    <source>
        <dbReference type="SMART" id="SM00249"/>
    </source>
</evidence>
<dbReference type="PANTHER" id="PTHR46201:SF1">
    <property type="entry name" value="PHD FINGER PROTEIN MALE STERILITY 1"/>
    <property type="match status" value="1"/>
</dbReference>
<dbReference type="InterPro" id="IPR059080">
    <property type="entry name" value="WHD_PTC1"/>
</dbReference>
<dbReference type="Pfam" id="PF25565">
    <property type="entry name" value="Ubiquitin_At1g33420"/>
    <property type="match status" value="1"/>
</dbReference>
<dbReference type="InterPro" id="IPR013083">
    <property type="entry name" value="Znf_RING/FYVE/PHD"/>
</dbReference>
<dbReference type="GO" id="GO:0008270">
    <property type="term" value="F:zinc ion binding"/>
    <property type="evidence" value="ECO:0007669"/>
    <property type="project" value="UniProtKB-KW"/>
</dbReference>
<dbReference type="InterPro" id="IPR019786">
    <property type="entry name" value="Zinc_finger_PHD-type_CS"/>
</dbReference>
<evidence type="ECO:0000256" key="4">
    <source>
        <dbReference type="SAM" id="MobiDB-lite"/>
    </source>
</evidence>
<comment type="caution">
    <text evidence="6">The sequence shown here is derived from an EMBL/GenBank/DDBJ whole genome shotgun (WGS) entry which is preliminary data.</text>
</comment>
<name>A0AAV7F930_ARIFI</name>
<evidence type="ECO:0000256" key="1">
    <source>
        <dbReference type="ARBA" id="ARBA00022723"/>
    </source>
</evidence>
<evidence type="ECO:0000256" key="2">
    <source>
        <dbReference type="ARBA" id="ARBA00022771"/>
    </source>
</evidence>
<gene>
    <name evidence="6" type="ORF">H6P81_002178</name>
</gene>
<evidence type="ECO:0000313" key="7">
    <source>
        <dbReference type="Proteomes" id="UP000825729"/>
    </source>
</evidence>
<keyword evidence="1" id="KW-0479">Metal-binding</keyword>
<keyword evidence="3" id="KW-0862">Zinc</keyword>
<evidence type="ECO:0000256" key="3">
    <source>
        <dbReference type="ARBA" id="ARBA00022833"/>
    </source>
</evidence>
<keyword evidence="2" id="KW-0863">Zinc-finger</keyword>
<reference evidence="6 7" key="1">
    <citation type="submission" date="2021-07" db="EMBL/GenBank/DDBJ databases">
        <title>The Aristolochia fimbriata genome: insights into angiosperm evolution, floral development and chemical biosynthesis.</title>
        <authorList>
            <person name="Jiao Y."/>
        </authorList>
    </citation>
    <scope>NUCLEOTIDE SEQUENCE [LARGE SCALE GENOMIC DNA]</scope>
    <source>
        <strain evidence="6">IBCAS-2021</strain>
        <tissue evidence="6">Leaf</tissue>
    </source>
</reference>
<feature type="domain" description="Zinc finger PHD-type" evidence="5">
    <location>
        <begin position="628"/>
        <end position="672"/>
    </location>
</feature>
<proteinExistence type="predicted"/>
<dbReference type="SUPFAM" id="SSF57903">
    <property type="entry name" value="FYVE/PHD zinc finger"/>
    <property type="match status" value="1"/>
</dbReference>
<dbReference type="Pfam" id="PF25874">
    <property type="entry name" value="WHD_plant_repro"/>
    <property type="match status" value="1"/>
</dbReference>
<dbReference type="InterPro" id="IPR057765">
    <property type="entry name" value="MS1-like_ubiquitin"/>
</dbReference>
<dbReference type="AlphaFoldDB" id="A0AAV7F930"/>
<dbReference type="SMART" id="SM00249">
    <property type="entry name" value="PHD"/>
    <property type="match status" value="1"/>
</dbReference>